<dbReference type="AlphaFoldDB" id="A0A9N8DB17"/>
<dbReference type="CDD" id="cd01014">
    <property type="entry name" value="nicotinamidase_related"/>
    <property type="match status" value="1"/>
</dbReference>
<dbReference type="InterPro" id="IPR050272">
    <property type="entry name" value="Isochorismatase-like_hydrls"/>
</dbReference>
<organism evidence="4 5">
    <name type="scientific">Seminavis robusta</name>
    <dbReference type="NCBI Taxonomy" id="568900"/>
    <lineage>
        <taxon>Eukaryota</taxon>
        <taxon>Sar</taxon>
        <taxon>Stramenopiles</taxon>
        <taxon>Ochrophyta</taxon>
        <taxon>Bacillariophyta</taxon>
        <taxon>Bacillariophyceae</taxon>
        <taxon>Bacillariophycidae</taxon>
        <taxon>Naviculales</taxon>
        <taxon>Naviculaceae</taxon>
        <taxon>Seminavis</taxon>
    </lineage>
</organism>
<evidence type="ECO:0000313" key="4">
    <source>
        <dbReference type="EMBL" id="CAB9499892.1"/>
    </source>
</evidence>
<dbReference type="Pfam" id="PF00857">
    <property type="entry name" value="Isochorismatase"/>
    <property type="match status" value="1"/>
</dbReference>
<evidence type="ECO:0000259" key="3">
    <source>
        <dbReference type="Pfam" id="PF00857"/>
    </source>
</evidence>
<evidence type="ECO:0000313" key="5">
    <source>
        <dbReference type="Proteomes" id="UP001153069"/>
    </source>
</evidence>
<dbReference type="InterPro" id="IPR036380">
    <property type="entry name" value="Isochorismatase-like_sf"/>
</dbReference>
<dbReference type="SUPFAM" id="SSF52499">
    <property type="entry name" value="Isochorismatase-like hydrolases"/>
    <property type="match status" value="1"/>
</dbReference>
<reference evidence="4" key="1">
    <citation type="submission" date="2020-06" db="EMBL/GenBank/DDBJ databases">
        <authorList>
            <consortium name="Plant Systems Biology data submission"/>
        </authorList>
    </citation>
    <scope>NUCLEOTIDE SEQUENCE</scope>
    <source>
        <strain evidence="4">D6</strain>
    </source>
</reference>
<name>A0A9N8DB17_9STRA</name>
<sequence>MATGIVTLRQLTGQPSEPSALKDSALILIDIQNTYLEGVMALEGAKEAVQEAKRLLDEARAAKRPVIHIVHDAGPGTPYDVTATIGKIVDAVAPVDDEPTITKKFISSFTQTDLHEKLQALNCNELIVAGFMTHMCVNSTTRSAFELGYRCTVVGNATATRALPGGKDGRVVDAKALQESSLSELGDMFAVVVNTVDDLKQD</sequence>
<comment type="caution">
    <text evidence="4">The sequence shown here is derived from an EMBL/GenBank/DDBJ whole genome shotgun (WGS) entry which is preliminary data.</text>
</comment>
<dbReference type="OrthoDB" id="245563at2759"/>
<protein>
    <submittedName>
        <fullName evidence="4">Isochorismatase family protein YddQ</fullName>
    </submittedName>
</protein>
<feature type="domain" description="Isochorismatase-like" evidence="3">
    <location>
        <begin position="24"/>
        <end position="192"/>
    </location>
</feature>
<evidence type="ECO:0000256" key="2">
    <source>
        <dbReference type="ARBA" id="ARBA00022801"/>
    </source>
</evidence>
<dbReference type="Gene3D" id="3.40.50.850">
    <property type="entry name" value="Isochorismatase-like"/>
    <property type="match status" value="1"/>
</dbReference>
<comment type="similarity">
    <text evidence="1">Belongs to the isochorismatase family.</text>
</comment>
<accession>A0A9N8DB17</accession>
<dbReference type="InterPro" id="IPR000868">
    <property type="entry name" value="Isochorismatase-like_dom"/>
</dbReference>
<keyword evidence="5" id="KW-1185">Reference proteome</keyword>
<dbReference type="PANTHER" id="PTHR43540">
    <property type="entry name" value="PEROXYUREIDOACRYLATE/UREIDOACRYLATE AMIDOHYDROLASE-RELATED"/>
    <property type="match status" value="1"/>
</dbReference>
<dbReference type="Proteomes" id="UP001153069">
    <property type="component" value="Unassembled WGS sequence"/>
</dbReference>
<dbReference type="PANTHER" id="PTHR43540:SF15">
    <property type="entry name" value="BLR5631 PROTEIN"/>
    <property type="match status" value="1"/>
</dbReference>
<evidence type="ECO:0000256" key="1">
    <source>
        <dbReference type="ARBA" id="ARBA00006336"/>
    </source>
</evidence>
<gene>
    <name evidence="4" type="ORF">SEMRO_71_G039360.1</name>
</gene>
<dbReference type="GO" id="GO:0016787">
    <property type="term" value="F:hydrolase activity"/>
    <property type="evidence" value="ECO:0007669"/>
    <property type="project" value="UniProtKB-KW"/>
</dbReference>
<dbReference type="EMBL" id="CAICTM010000070">
    <property type="protein sequence ID" value="CAB9499892.1"/>
    <property type="molecule type" value="Genomic_DNA"/>
</dbReference>
<keyword evidence="2" id="KW-0378">Hydrolase</keyword>
<proteinExistence type="inferred from homology"/>